<dbReference type="AlphaFoldDB" id="A0A8C7Y567"/>
<dbReference type="SUPFAM" id="SSF48726">
    <property type="entry name" value="Immunoglobulin"/>
    <property type="match status" value="1"/>
</dbReference>
<keyword evidence="2" id="KW-1064">Adaptive immunity</keyword>
<evidence type="ECO:0000256" key="1">
    <source>
        <dbReference type="ARBA" id="ARBA00022859"/>
    </source>
</evidence>
<evidence type="ECO:0000313" key="6">
    <source>
        <dbReference type="Proteomes" id="UP000694383"/>
    </source>
</evidence>
<organism evidence="5 6">
    <name type="scientific">Oryzias sinensis</name>
    <name type="common">Chinese medaka</name>
    <dbReference type="NCBI Taxonomy" id="183150"/>
    <lineage>
        <taxon>Eukaryota</taxon>
        <taxon>Metazoa</taxon>
        <taxon>Chordata</taxon>
        <taxon>Craniata</taxon>
        <taxon>Vertebrata</taxon>
        <taxon>Euteleostomi</taxon>
        <taxon>Actinopterygii</taxon>
        <taxon>Neopterygii</taxon>
        <taxon>Teleostei</taxon>
        <taxon>Neoteleostei</taxon>
        <taxon>Acanthomorphata</taxon>
        <taxon>Ovalentaria</taxon>
        <taxon>Atherinomorphae</taxon>
        <taxon>Beloniformes</taxon>
        <taxon>Adrianichthyidae</taxon>
        <taxon>Oryziinae</taxon>
        <taxon>Oryzias</taxon>
    </lineage>
</organism>
<dbReference type="GeneTree" id="ENSGT01020000230358"/>
<dbReference type="SMART" id="SM00409">
    <property type="entry name" value="IG"/>
    <property type="match status" value="1"/>
</dbReference>
<evidence type="ECO:0000256" key="3">
    <source>
        <dbReference type="ARBA" id="ARBA00043265"/>
    </source>
</evidence>
<dbReference type="Proteomes" id="UP000694383">
    <property type="component" value="Unplaced"/>
</dbReference>
<dbReference type="Pfam" id="PF07686">
    <property type="entry name" value="V-set"/>
    <property type="match status" value="1"/>
</dbReference>
<protein>
    <recommendedName>
        <fullName evidence="4">Ig-like domain-containing protein</fullName>
    </recommendedName>
</protein>
<dbReference type="PANTHER" id="PTHR23266">
    <property type="entry name" value="IMMUNOGLOBULIN HEAVY CHAIN"/>
    <property type="match status" value="1"/>
</dbReference>
<evidence type="ECO:0000313" key="5">
    <source>
        <dbReference type="Ensembl" id="ENSOSIP00000023466.1"/>
    </source>
</evidence>
<dbReference type="InterPro" id="IPR050199">
    <property type="entry name" value="IgHV"/>
</dbReference>
<dbReference type="GO" id="GO:0019814">
    <property type="term" value="C:immunoglobulin complex"/>
    <property type="evidence" value="ECO:0007669"/>
    <property type="project" value="UniProtKB-KW"/>
</dbReference>
<dbReference type="GO" id="GO:0005576">
    <property type="term" value="C:extracellular region"/>
    <property type="evidence" value="ECO:0007669"/>
    <property type="project" value="UniProtKB-ARBA"/>
</dbReference>
<evidence type="ECO:0000259" key="4">
    <source>
        <dbReference type="PROSITE" id="PS50835"/>
    </source>
</evidence>
<keyword evidence="6" id="KW-1185">Reference proteome</keyword>
<reference evidence="5" key="2">
    <citation type="submission" date="2025-09" db="UniProtKB">
        <authorList>
            <consortium name="Ensembl"/>
        </authorList>
    </citation>
    <scope>IDENTIFICATION</scope>
</reference>
<dbReference type="Gene3D" id="2.60.40.10">
    <property type="entry name" value="Immunoglobulins"/>
    <property type="match status" value="1"/>
</dbReference>
<dbReference type="InterPro" id="IPR007110">
    <property type="entry name" value="Ig-like_dom"/>
</dbReference>
<proteinExistence type="predicted"/>
<accession>A0A8C7Y567</accession>
<keyword evidence="3" id="KW-1280">Immunoglobulin</keyword>
<dbReference type="InterPro" id="IPR003599">
    <property type="entry name" value="Ig_sub"/>
</dbReference>
<name>A0A8C7Y567_9TELE</name>
<dbReference type="InterPro" id="IPR013783">
    <property type="entry name" value="Ig-like_fold"/>
</dbReference>
<evidence type="ECO:0000256" key="2">
    <source>
        <dbReference type="ARBA" id="ARBA00023130"/>
    </source>
</evidence>
<dbReference type="SMART" id="SM00406">
    <property type="entry name" value="IGv"/>
    <property type="match status" value="1"/>
</dbReference>
<dbReference type="PROSITE" id="PS50835">
    <property type="entry name" value="IG_LIKE"/>
    <property type="match status" value="1"/>
</dbReference>
<dbReference type="GO" id="GO:0002250">
    <property type="term" value="P:adaptive immune response"/>
    <property type="evidence" value="ECO:0007669"/>
    <property type="project" value="UniProtKB-KW"/>
</dbReference>
<dbReference type="Ensembl" id="ENSOSIT00000024775.1">
    <property type="protein sequence ID" value="ENSOSIP00000023466.1"/>
    <property type="gene ID" value="ENSOSIG00000012318.1"/>
</dbReference>
<keyword evidence="1" id="KW-0391">Immunity</keyword>
<feature type="domain" description="Ig-like" evidence="4">
    <location>
        <begin position="11"/>
        <end position="123"/>
    </location>
</feature>
<dbReference type="InterPro" id="IPR013106">
    <property type="entry name" value="Ig_V-set"/>
</dbReference>
<sequence>SLWTVLSGLNGQVMESIPSTSMVKKPQEVLSLSCKGSGFRFDKAGMHWIRQPVGKTLEWIGAIWFDASKTVYADSFQGRVEITRDNNNSFVYLKLSDLKPEDSALYYCAASQWFMLVAQRSVTPFVAHSNQDLFSQTVHLCGSSPEQNSIQCYLYSPVFTTIAIRWASTQTRKHWSS</sequence>
<reference evidence="5" key="1">
    <citation type="submission" date="2025-08" db="UniProtKB">
        <authorList>
            <consortium name="Ensembl"/>
        </authorList>
    </citation>
    <scope>IDENTIFICATION</scope>
</reference>
<dbReference type="InterPro" id="IPR036179">
    <property type="entry name" value="Ig-like_dom_sf"/>
</dbReference>